<feature type="non-terminal residue" evidence="1">
    <location>
        <position position="1"/>
    </location>
</feature>
<comment type="caution">
    <text evidence="1">The sequence shown here is derived from an EMBL/GenBank/DDBJ whole genome shotgun (WGS) entry which is preliminary data.</text>
</comment>
<accession>A0A392QL65</accession>
<dbReference type="Proteomes" id="UP000265520">
    <property type="component" value="Unassembled WGS sequence"/>
</dbReference>
<keyword evidence="2" id="KW-1185">Reference proteome</keyword>
<name>A0A392QL65_9FABA</name>
<evidence type="ECO:0000313" key="2">
    <source>
        <dbReference type="Proteomes" id="UP000265520"/>
    </source>
</evidence>
<proteinExistence type="predicted"/>
<dbReference type="AlphaFoldDB" id="A0A392QL65"/>
<sequence>NTMIDERGSFAVTSPFPGRLGAILKSLEKVAYASDSPRNL</sequence>
<dbReference type="EMBL" id="LXQA010144467">
    <property type="protein sequence ID" value="MCI24948.1"/>
    <property type="molecule type" value="Genomic_DNA"/>
</dbReference>
<evidence type="ECO:0000313" key="1">
    <source>
        <dbReference type="EMBL" id="MCI24948.1"/>
    </source>
</evidence>
<protein>
    <submittedName>
        <fullName evidence="1">Uncharacterized protein</fullName>
    </submittedName>
</protein>
<organism evidence="1 2">
    <name type="scientific">Trifolium medium</name>
    <dbReference type="NCBI Taxonomy" id="97028"/>
    <lineage>
        <taxon>Eukaryota</taxon>
        <taxon>Viridiplantae</taxon>
        <taxon>Streptophyta</taxon>
        <taxon>Embryophyta</taxon>
        <taxon>Tracheophyta</taxon>
        <taxon>Spermatophyta</taxon>
        <taxon>Magnoliopsida</taxon>
        <taxon>eudicotyledons</taxon>
        <taxon>Gunneridae</taxon>
        <taxon>Pentapetalae</taxon>
        <taxon>rosids</taxon>
        <taxon>fabids</taxon>
        <taxon>Fabales</taxon>
        <taxon>Fabaceae</taxon>
        <taxon>Papilionoideae</taxon>
        <taxon>50 kb inversion clade</taxon>
        <taxon>NPAAA clade</taxon>
        <taxon>Hologalegina</taxon>
        <taxon>IRL clade</taxon>
        <taxon>Trifolieae</taxon>
        <taxon>Trifolium</taxon>
    </lineage>
</organism>
<reference evidence="1 2" key="1">
    <citation type="journal article" date="2018" name="Front. Plant Sci.">
        <title>Red Clover (Trifolium pratense) and Zigzag Clover (T. medium) - A Picture of Genomic Similarities and Differences.</title>
        <authorList>
            <person name="Dluhosova J."/>
            <person name="Istvanek J."/>
            <person name="Nedelnik J."/>
            <person name="Repkova J."/>
        </authorList>
    </citation>
    <scope>NUCLEOTIDE SEQUENCE [LARGE SCALE GENOMIC DNA]</scope>
    <source>
        <strain evidence="2">cv. 10/8</strain>
        <tissue evidence="1">Leaf</tissue>
    </source>
</reference>